<dbReference type="CDD" id="cd22928">
    <property type="entry name" value="HFD_POLE3_DPB4"/>
    <property type="match status" value="1"/>
</dbReference>
<evidence type="ECO:0000313" key="6">
    <source>
        <dbReference type="EMBL" id="LAA09571.1"/>
    </source>
</evidence>
<dbReference type="PANTHER" id="PTHR46172:SF1">
    <property type="entry name" value="DNA POLYMERASE EPSILON SUBUNIT 3"/>
    <property type="match status" value="1"/>
</dbReference>
<dbReference type="InterPro" id="IPR003958">
    <property type="entry name" value="CBFA_NFYB_domain"/>
</dbReference>
<dbReference type="RefSeq" id="XP_015927073.1">
    <property type="nucleotide sequence ID" value="XM_016071587.4"/>
</dbReference>
<keyword evidence="2" id="KW-0539">Nucleus</keyword>
<protein>
    <recommendedName>
        <fullName evidence="3">DNA polymerase epsilon subunit 3</fullName>
    </recommendedName>
</protein>
<dbReference type="Pfam" id="PF00808">
    <property type="entry name" value="CBFD_NFYB_HMF"/>
    <property type="match status" value="1"/>
</dbReference>
<proteinExistence type="evidence at transcript level"/>
<feature type="region of interest" description="Disordered" evidence="4">
    <location>
        <begin position="92"/>
        <end position="129"/>
    </location>
</feature>
<evidence type="ECO:0000256" key="2">
    <source>
        <dbReference type="ARBA" id="ARBA00023242"/>
    </source>
</evidence>
<dbReference type="SUPFAM" id="SSF47113">
    <property type="entry name" value="Histone-fold"/>
    <property type="match status" value="1"/>
</dbReference>
<dbReference type="OMA" id="QCEEIEI"/>
<dbReference type="OrthoDB" id="1707486at2759"/>
<dbReference type="RefSeq" id="XP_071034889.1">
    <property type="nucleotide sequence ID" value="XM_071178788.1"/>
</dbReference>
<dbReference type="GeneID" id="107454393"/>
<evidence type="ECO:0000256" key="1">
    <source>
        <dbReference type="ARBA" id="ARBA00004123"/>
    </source>
</evidence>
<name>A0A2L2YN40_PARTP</name>
<evidence type="ECO:0000259" key="5">
    <source>
        <dbReference type="Pfam" id="PF00808"/>
    </source>
</evidence>
<accession>A0A2L2YN40</accession>
<dbReference type="Gene3D" id="1.10.20.10">
    <property type="entry name" value="Histone, subunit A"/>
    <property type="match status" value="1"/>
</dbReference>
<dbReference type="InterPro" id="IPR009072">
    <property type="entry name" value="Histone-fold"/>
</dbReference>
<organism evidence="6">
    <name type="scientific">Parasteatoda tepidariorum</name>
    <name type="common">Common house spider</name>
    <name type="synonym">Achaearanea tepidariorum</name>
    <dbReference type="NCBI Taxonomy" id="114398"/>
    <lineage>
        <taxon>Eukaryota</taxon>
        <taxon>Metazoa</taxon>
        <taxon>Ecdysozoa</taxon>
        <taxon>Arthropoda</taxon>
        <taxon>Chelicerata</taxon>
        <taxon>Arachnida</taxon>
        <taxon>Araneae</taxon>
        <taxon>Araneomorphae</taxon>
        <taxon>Entelegynae</taxon>
        <taxon>Araneoidea</taxon>
        <taxon>Theridiidae</taxon>
        <taxon>Parasteatoda</taxon>
    </lineage>
</organism>
<comment type="subcellular location">
    <subcellularLocation>
        <location evidence="1">Nucleus</location>
    </subcellularLocation>
</comment>
<dbReference type="GO" id="GO:0008623">
    <property type="term" value="C:CHRAC"/>
    <property type="evidence" value="ECO:0007669"/>
    <property type="project" value="TreeGrafter"/>
</dbReference>
<dbReference type="EMBL" id="IAAA01034406">
    <property type="protein sequence ID" value="LAA09571.1"/>
    <property type="molecule type" value="mRNA"/>
</dbReference>
<dbReference type="GO" id="GO:0046982">
    <property type="term" value="F:protein heterodimerization activity"/>
    <property type="evidence" value="ECO:0007669"/>
    <property type="project" value="InterPro"/>
</dbReference>
<dbReference type="GO" id="GO:0006974">
    <property type="term" value="P:DNA damage response"/>
    <property type="evidence" value="ECO:0007669"/>
    <property type="project" value="TreeGrafter"/>
</dbReference>
<dbReference type="PANTHER" id="PTHR46172">
    <property type="entry name" value="DNA POLYMERASE EPSILON SUBUNIT 3"/>
    <property type="match status" value="1"/>
</dbReference>
<dbReference type="InterPro" id="IPR051377">
    <property type="entry name" value="DNA_Pol-Epsilon_Subunit"/>
</dbReference>
<dbReference type="GO" id="GO:0006272">
    <property type="term" value="P:leading strand elongation"/>
    <property type="evidence" value="ECO:0007669"/>
    <property type="project" value="TreeGrafter"/>
</dbReference>
<dbReference type="EMBL" id="IAAA01034405">
    <property type="protein sequence ID" value="LAA09570.1"/>
    <property type="molecule type" value="mRNA"/>
</dbReference>
<reference evidence="6" key="1">
    <citation type="journal article" date="2016" name="Mol. Ecol. Resour.">
        <title>Evaluation of the impact of RNA preservation methods of spiders for de novo transcriptome assembly.</title>
        <authorList>
            <person name="Kono N."/>
            <person name="Nakamura H."/>
            <person name="Ito Y."/>
            <person name="Tomita M."/>
            <person name="Arakawa K."/>
        </authorList>
    </citation>
    <scope>NUCLEOTIDE SEQUENCE</scope>
    <source>
        <tissue evidence="6">Whole body</tissue>
    </source>
</reference>
<dbReference type="AlphaFoldDB" id="A0A2L2YN40"/>
<evidence type="ECO:0000256" key="4">
    <source>
        <dbReference type="SAM" id="MobiDB-lite"/>
    </source>
</evidence>
<feature type="domain" description="Transcription factor CBF/NF-Y/archaeal histone" evidence="5">
    <location>
        <begin position="9"/>
        <end position="72"/>
    </location>
</feature>
<dbReference type="GO" id="GO:0031507">
    <property type="term" value="P:heterochromatin formation"/>
    <property type="evidence" value="ECO:0007669"/>
    <property type="project" value="TreeGrafter"/>
</dbReference>
<dbReference type="GO" id="GO:0031490">
    <property type="term" value="F:chromatin DNA binding"/>
    <property type="evidence" value="ECO:0007669"/>
    <property type="project" value="TreeGrafter"/>
</dbReference>
<dbReference type="GO" id="GO:0008622">
    <property type="term" value="C:epsilon DNA polymerase complex"/>
    <property type="evidence" value="ECO:0007669"/>
    <property type="project" value="TreeGrafter"/>
</dbReference>
<evidence type="ECO:0000256" key="3">
    <source>
        <dbReference type="ARBA" id="ARBA00039793"/>
    </source>
</evidence>
<sequence length="161" mass="17313">MSEKEELALPSAVITRLLKDAIPDGINISKEARAAVSRAAAIFVLYTTACASHAQAASQRKTLTIDDVYAALEDMLFEDMIDPIKESLQAYHAQKSKKESLSNSPTKGEKVPKKRKRSQSATAKETESANVFDASASLFAGTSSDLMTGELETDVSAEVTI</sequence>
<dbReference type="KEGG" id="ptep:107454393"/>